<feature type="domain" description="K Homology" evidence="7">
    <location>
        <begin position="2136"/>
        <end position="2206"/>
    </location>
</feature>
<evidence type="ECO:0000256" key="6">
    <source>
        <dbReference type="SAM" id="MobiDB-lite"/>
    </source>
</evidence>
<keyword evidence="1" id="KW-0677">Repeat</keyword>
<feature type="repeat" description="ANK" evidence="4">
    <location>
        <begin position="396"/>
        <end position="428"/>
    </location>
</feature>
<feature type="compositionally biased region" description="Low complexity" evidence="6">
    <location>
        <begin position="2021"/>
        <end position="2037"/>
    </location>
</feature>
<dbReference type="FunFam" id="1.25.40.20:FF:000012">
    <property type="entry name" value="ankyrin repeat domain-containing protein 17 isoform X1"/>
    <property type="match status" value="1"/>
</dbReference>
<feature type="repeat" description="ANK" evidence="4">
    <location>
        <begin position="493"/>
        <end position="525"/>
    </location>
</feature>
<feature type="compositionally biased region" description="Low complexity" evidence="6">
    <location>
        <begin position="2451"/>
        <end position="2467"/>
    </location>
</feature>
<feature type="compositionally biased region" description="Low complexity" evidence="6">
    <location>
        <begin position="2820"/>
        <end position="2829"/>
    </location>
</feature>
<feature type="region of interest" description="Disordered" evidence="6">
    <location>
        <begin position="1414"/>
        <end position="1433"/>
    </location>
</feature>
<feature type="compositionally biased region" description="Pro residues" evidence="6">
    <location>
        <begin position="2830"/>
        <end position="2839"/>
    </location>
</feature>
<feature type="compositionally biased region" description="Acidic residues" evidence="6">
    <location>
        <begin position="57"/>
        <end position="66"/>
    </location>
</feature>
<feature type="repeat" description="ANK" evidence="4">
    <location>
        <begin position="1655"/>
        <end position="1687"/>
    </location>
</feature>
<dbReference type="SMART" id="SM00248">
    <property type="entry name" value="ANK"/>
    <property type="match status" value="25"/>
</dbReference>
<dbReference type="InParanoid" id="A0A6L2QAB8"/>
<dbReference type="PROSITE" id="PS50084">
    <property type="entry name" value="KH_TYPE_1"/>
    <property type="match status" value="1"/>
</dbReference>
<feature type="repeat" description="ANK" evidence="4">
    <location>
        <begin position="1622"/>
        <end position="1654"/>
    </location>
</feature>
<dbReference type="PRINTS" id="PR01415">
    <property type="entry name" value="ANKYRIN"/>
</dbReference>
<feature type="compositionally biased region" description="Low complexity" evidence="6">
    <location>
        <begin position="1960"/>
        <end position="1969"/>
    </location>
</feature>
<evidence type="ECO:0000256" key="2">
    <source>
        <dbReference type="ARBA" id="ARBA00023043"/>
    </source>
</evidence>
<name>A0A6L2QAB8_COPFO</name>
<feature type="compositionally biased region" description="Low complexity" evidence="6">
    <location>
        <begin position="2730"/>
        <end position="2745"/>
    </location>
</feature>
<dbReference type="PROSITE" id="PS50297">
    <property type="entry name" value="ANK_REP_REGION"/>
    <property type="match status" value="18"/>
</dbReference>
<feature type="compositionally biased region" description="Low complexity" evidence="6">
    <location>
        <begin position="2972"/>
        <end position="2985"/>
    </location>
</feature>
<feature type="compositionally biased region" description="Basic residues" evidence="6">
    <location>
        <begin position="1847"/>
        <end position="1860"/>
    </location>
</feature>
<feature type="compositionally biased region" description="Basic and acidic residues" evidence="6">
    <location>
        <begin position="2006"/>
        <end position="2016"/>
    </location>
</feature>
<gene>
    <name evidence="8" type="ORF">Cfor_03873</name>
</gene>
<feature type="repeat" description="ANK" evidence="4">
    <location>
        <begin position="1486"/>
        <end position="1518"/>
    </location>
</feature>
<feature type="compositionally biased region" description="Basic residues" evidence="6">
    <location>
        <begin position="1948"/>
        <end position="1959"/>
    </location>
</feature>
<evidence type="ECO:0000256" key="3">
    <source>
        <dbReference type="ARBA" id="ARBA00023054"/>
    </source>
</evidence>
<sequence length="3172" mass="337513">MQNVAQGSTSENQKPEKVNIQHDIGKSSTPISSNSSPTKSETETFSELQPRFMTDSSESEEEDVSEVESFVIDQAELDEEARLDTSKFLLSPEDTEHSVDPETQARLEALLEAAGIGKLSTGNGKHLADPDVLRRLTSSVSCALDEAAAALTRMRNENPRPQTETRSLVEACSDGDVGTVKKLLTEGRSVHETTEEGESLLSLACSAGYYELAQVLLAMHANVEDRGIKGDCTPLMEAASAGHVDIVRLLIAHGADVNAQSSSGNTPLMYACAGGHEEVVRTLLDAGANVEDHNENGHTPLMEAASAGHVSVAKILLEHGAGINTHSNEFKESALTLACYKGHLDMVRFLLEAGADQEHKTDEMHTALMEASMDGHVEVARLLLDSGAQVNMPTDSFESPLTLAACGGHVDLAMLLIERGANIEEVNDEGYTPLMEAAREGHEEMVALLLSQGANINAQTEETQETALTLACCGGFTDVADFLIKAGADIELGASTPLMEAAQEGHLELVKYLLEASADVHAQTQTGDTALTYACENGHTDVADLLLQYGADLEHESEGGRTPLMKACRAGQLCTVEFLISKRADVNRQTTNNDHTPLSLACAGGHLAVVELLLAQSADPFHKLKDNSTMLIEAAKGGHTSVVQLLLDYPHSIMMTTPHTHNTAMTAGVSGAQTAAGAVSSTGGLHEVPEAVRVLPQEDVQVNTSQNVGATKSSGSQAGRLVEHLVQQKQKSVLRKSRSSSVMNENNLTSPEVQQVRNQPLGDGVSSLVPVSLLAKDDSNILDKGSTADTDKTRKQQQQQQCAENTTMQKQAILEEIQRVERELQEKGPSQLLLSSPLPEGSTTAQFAQLGMGAVPEVSVSTATLVPGVQPLGLNIDLTSQSIATQGMVCGTAISGSLCHPGANTTISVHNAFYSGKVQQPQQQLQTAAVSNTCLQQQALMTSGEVSGGGNFVSVAPGVYSSPPPSTQDQQQQQPVSPSQPISTSADVLQATAISDRPKAKPTKTQGKNSRKAYQTVQQQSQQQQLSQQFHPFPYSHELPQQQTLDQDDHLQQQQLVTQHPQPLCKSNLQKTAMMTRSQLMARLQQLDPSFFPATRQLTQVLQQKHQQLWTLQQQIPPGKVEHAVFAELLSEQQQRCPVFSAATEEVLADVEKPVKTEDTPRIDLDEAMDEVAQTLSGFDIEGMSLADREEMKLQMHQPSVQQFAGSQAVLEEAISVMVASQAPVQVGTTQTDARVEYFPVPSAGSQIPALQLTPGLQVTGGGSLEVAAGIQIASGSGTPLQTAQILNPQLQSVPGTAFPSQLLLQTPQIAFPGQALPPSEPTHAAVSSPSSTAQYVQPSCMNHQVQVATQTTTDKKVTATTSTTGSGSGTGVVPVGKGKKNRYQFQQRQSQNQQQVQQNAATFSAQNMSQQNYQIDPNTGVGQYPSGTPYQGTPCSQAPFSCMDVDSETDSNHDTALTLACAGGHEELVELLLSRGADIEHRDKKGFTPLILAATAGHEKVVEILLTHGADIEAQSERTKDTPLSLACSGGRYEVVELLLTRGANKEHRNVSDYTPLSLAASGGYVNIIKLLLAHGAEINSRTGSKLGISPLMLAAMNGHTAAVKLLLDMGSDINAQIETNRNTALTLACFQGRHEVVSLLLDRKANVEHRAKTGLTPLMEAASGGYVEVGRVLLDKGADVNAPPVPSSRDTALTIAADKGHCRFVELLLFRDAQVEVKNKKGNSPLWLAANGGHLNVVELLYNAGADIDSQDNRKVSCLMAAFRKGHMKVVKWMVNHVTQFPSDQEMTRYISTISDKELLEKCHDCVKIIRAAKDQQAAKANKNASILLEELDMEKTREESKKAAAARRRERKKKKKLEKREEKRKLHEENKKNEIVCQENEQTSKTCTEHEVERPEESERGSITCSSPGADSPVQNGEPMDKEEGDSGIDANSQGSCSSNDVKSKEKRKDKKKKKSNISSGAGSSKSGDKECSSTGSPGVDTAVTRTVVPVNSKSRDVQVLAEAKDKRGRSEMDVPASHTSSQTSSENSTSVSSGKLTSRGIVTGERKLKGHLVFEASRPHPAEREDFEATGNDTYVPATKGKKSYINHYCENESNAGSCAGKNSMVSSASPKQGGKREEGWKEVVRKYLNSPFRSKKVSVPLNAISRVIGRGGSNINAIRGATGAHIEVEKQSKGQGERIITIKGSAEATRQAHTLITALIKDPDVDILQMLPKSTKLAVVSVSSWDKSSAVVIVGAPVPLIPLRSTSSTKLAGSFPPPVTRGTAPRLVAAAEKRAAAQMAAASNTKTTMSYTTAIMTSGKPTKMVTSTTTQTFAAKLTEATATLQLPSAVASVTVSGKSRTSHSQMGTTQSVSTTSAPSQGQQQVNITATASTVPSPKHHRPLPAASAPPSIPGQYQMTPGKAPFSSTGPISMSNPASQVPSATAPVVPSVASSSNQGRSSTPLNQPADQQQSQQQQQAVPVPASTPLEYSLFNDTFTKVTQQSMWGRDNENSQKGMNFASVAATGAVANNGAGVTGGKFIDSVPPQVDAAKAPGYRGTAVCSPVSSKTSSNSTTPPTLPLAPGSSFQGASVFSAEQCVPHSSGPVITMAAKQPPLQVTHSGLTVTRPGSSSNTLDMHPNSANSGTNLNVGIVGQQPSSHMDVSGVPLAPSPFGNRAVFQSGELPPRTVVSSQQHGIMVSSSQSTLDHGALYTPVSTPAYGPDPQSHNAALLKMVPGGGDPQSTPQQQQPQQQPQQQQQQHPMLSSYHHQHSHHHPMNYSQPKPNLGVSSSQVNTNTTVSMSRLNPSAPDFSLHLANKPQQQQQQQPAPPPPPQQQQQPHQPQQQQPPPPPPPQQGGNMFSATATFHQRASVLPPSSLQASASALGTMLPNVSFPLGKSSLGPYHHQPLPGPGPAPGPATNGQRWPLFQAPYHHPHHPPDVMSQMSFSGNVAHLASLAGLTHPGNGGAAVDILAGLENGAMVGGGNSPAMSPSSPATANPGPANEPNHHKLEDRKIPPRPIGTERASWKNNYGNISGVGAGADLDPSWMLTGAEPKMPVSSWIGTGMSHNMERHQIYRASASHYGRLPQADELPHMMDAAFQPGHTENQHSFHNGGTAAALSMIHHHNLPLLPHYSVGASLGTDMAAADGVKMEAPSWEGGRLGIADVQDKQQLGDHCYLENDIYRG</sequence>
<evidence type="ECO:0000313" key="9">
    <source>
        <dbReference type="Proteomes" id="UP000502823"/>
    </source>
</evidence>
<feature type="compositionally biased region" description="Polar residues" evidence="6">
    <location>
        <begin position="2340"/>
        <end position="2380"/>
    </location>
</feature>
<dbReference type="InterPro" id="IPR036770">
    <property type="entry name" value="Ankyrin_rpt-contain_sf"/>
</dbReference>
<feature type="compositionally biased region" description="Basic and acidic residues" evidence="6">
    <location>
        <begin position="1861"/>
        <end position="1877"/>
    </location>
</feature>
<feature type="repeat" description="ANK" evidence="4">
    <location>
        <begin position="363"/>
        <end position="395"/>
    </location>
</feature>
<feature type="repeat" description="ANK" evidence="4">
    <location>
        <begin position="1690"/>
        <end position="1722"/>
    </location>
</feature>
<feature type="repeat" description="ANK" evidence="4">
    <location>
        <begin position="1588"/>
        <end position="1620"/>
    </location>
</feature>
<feature type="compositionally biased region" description="Polar residues" evidence="6">
    <location>
        <begin position="2410"/>
        <end position="2420"/>
    </location>
</feature>
<evidence type="ECO:0000313" key="8">
    <source>
        <dbReference type="EMBL" id="GFG39888.1"/>
    </source>
</evidence>
<proteinExistence type="predicted"/>
<dbReference type="GO" id="GO:0003723">
    <property type="term" value="F:RNA binding"/>
    <property type="evidence" value="ECO:0007669"/>
    <property type="project" value="UniProtKB-UniRule"/>
</dbReference>
<dbReference type="FunFam" id="1.25.40.20:FF:000041">
    <property type="entry name" value="ankyrin repeat and KH domain-containing protein 1 isoform X1"/>
    <property type="match status" value="1"/>
</dbReference>
<feature type="repeat" description="ANK" evidence="4">
    <location>
        <begin position="1453"/>
        <end position="1485"/>
    </location>
</feature>
<feature type="compositionally biased region" description="Basic and acidic residues" evidence="6">
    <location>
        <begin position="2991"/>
        <end position="3001"/>
    </location>
</feature>
<dbReference type="PANTHER" id="PTHR23206">
    <property type="entry name" value="MASK PROTEIN"/>
    <property type="match status" value="1"/>
</dbReference>
<feature type="repeat" description="ANK" evidence="4">
    <location>
        <begin position="429"/>
        <end position="461"/>
    </location>
</feature>
<keyword evidence="5" id="KW-0694">RNA-binding</keyword>
<dbReference type="SUPFAM" id="SSF54791">
    <property type="entry name" value="Eukaryotic type KH-domain (KH-domain type I)"/>
    <property type="match status" value="1"/>
</dbReference>
<feature type="region of interest" description="Disordered" evidence="6">
    <location>
        <begin position="1351"/>
        <end position="1378"/>
    </location>
</feature>
<dbReference type="Gene3D" id="1.25.40.20">
    <property type="entry name" value="Ankyrin repeat-containing domain"/>
    <property type="match status" value="7"/>
</dbReference>
<evidence type="ECO:0000259" key="7">
    <source>
        <dbReference type="SMART" id="SM00322"/>
    </source>
</evidence>
<feature type="repeat" description="ANK" evidence="4">
    <location>
        <begin position="1520"/>
        <end position="1552"/>
    </location>
</feature>
<dbReference type="Pfam" id="PF00023">
    <property type="entry name" value="Ank"/>
    <property type="match status" value="1"/>
</dbReference>
<reference evidence="9" key="1">
    <citation type="submission" date="2020-01" db="EMBL/GenBank/DDBJ databases">
        <title>Draft genome sequence of the Termite Coptotermes fromosanus.</title>
        <authorList>
            <person name="Itakura S."/>
            <person name="Yosikawa Y."/>
            <person name="Umezawa K."/>
        </authorList>
    </citation>
    <scope>NUCLEOTIDE SEQUENCE [LARGE SCALE GENOMIC DNA]</scope>
</reference>
<feature type="repeat" description="ANK" evidence="4">
    <location>
        <begin position="296"/>
        <end position="328"/>
    </location>
</feature>
<feature type="region of interest" description="Disordered" evidence="6">
    <location>
        <begin position="2340"/>
        <end position="2467"/>
    </location>
</feature>
<feature type="compositionally biased region" description="Basic and acidic residues" evidence="6">
    <location>
        <begin position="1890"/>
        <end position="1903"/>
    </location>
</feature>
<dbReference type="InterPro" id="IPR036612">
    <property type="entry name" value="KH_dom_type_1_sf"/>
</dbReference>
<comment type="caution">
    <text evidence="8">The sequence shown here is derived from an EMBL/GenBank/DDBJ whole genome shotgun (WGS) entry which is preliminary data.</text>
</comment>
<feature type="repeat" description="ANK" evidence="4">
    <location>
        <begin position="263"/>
        <end position="295"/>
    </location>
</feature>
<protein>
    <recommendedName>
        <fullName evidence="7">K Homology domain-containing protein</fullName>
    </recommendedName>
</protein>
<dbReference type="InterPro" id="IPR004088">
    <property type="entry name" value="KH_dom_type_1"/>
</dbReference>
<dbReference type="FunFam" id="1.25.40.20:FF:000028">
    <property type="entry name" value="ankyrin repeat domain-containing protein 17 isoform X1"/>
    <property type="match status" value="1"/>
</dbReference>
<feature type="compositionally biased region" description="Polar residues" evidence="6">
    <location>
        <begin position="2441"/>
        <end position="2450"/>
    </location>
</feature>
<dbReference type="OrthoDB" id="10071877at2759"/>
<feature type="compositionally biased region" description="Polar residues" evidence="6">
    <location>
        <begin position="1904"/>
        <end position="1918"/>
    </location>
</feature>
<feature type="compositionally biased region" description="Low complexity" evidence="6">
    <location>
        <begin position="2421"/>
        <end position="2440"/>
    </location>
</feature>
<feature type="repeat" description="ANK" evidence="4">
    <location>
        <begin position="330"/>
        <end position="362"/>
    </location>
</feature>
<feature type="repeat" description="ANK" evidence="4">
    <location>
        <begin position="526"/>
        <end position="558"/>
    </location>
</feature>
<feature type="compositionally biased region" description="Low complexity" evidence="6">
    <location>
        <begin position="967"/>
        <end position="985"/>
    </location>
</feature>
<feature type="compositionally biased region" description="Low complexity" evidence="6">
    <location>
        <begin position="1018"/>
        <end position="1027"/>
    </location>
</feature>
<dbReference type="Pfam" id="PF13606">
    <property type="entry name" value="Ank_3"/>
    <property type="match status" value="1"/>
</dbReference>
<dbReference type="InterPro" id="IPR047373">
    <property type="entry name" value="KH-I_MASK"/>
</dbReference>
<feature type="compositionally biased region" description="Basic and acidic residues" evidence="6">
    <location>
        <begin position="13"/>
        <end position="25"/>
    </location>
</feature>
<feature type="compositionally biased region" description="Polar residues" evidence="6">
    <location>
        <begin position="1"/>
        <end position="12"/>
    </location>
</feature>
<feature type="repeat" description="ANK" evidence="4">
    <location>
        <begin position="1553"/>
        <end position="1585"/>
    </location>
</feature>
<dbReference type="CDD" id="cd22404">
    <property type="entry name" value="KH-I_MASK"/>
    <property type="match status" value="1"/>
</dbReference>
<dbReference type="FunFam" id="1.25.40.20:FF:000102">
    <property type="entry name" value="ankyrin repeat and KH domain-containing protein 1 isoform X2"/>
    <property type="match status" value="1"/>
</dbReference>
<keyword evidence="9" id="KW-1185">Reference proteome</keyword>
<dbReference type="Pfam" id="PF12796">
    <property type="entry name" value="Ank_2"/>
    <property type="match status" value="9"/>
</dbReference>
<dbReference type="FunFam" id="1.25.40.20:FF:000589">
    <property type="entry name" value="ankyrin repeat and KH domain-containing protein 1 isoform X2"/>
    <property type="match status" value="1"/>
</dbReference>
<feature type="compositionally biased region" description="Low complexity" evidence="6">
    <location>
        <begin position="2773"/>
        <end position="2787"/>
    </location>
</feature>
<dbReference type="FunCoup" id="A0A6L2QAB8">
    <property type="interactions" value="1625"/>
</dbReference>
<keyword evidence="3" id="KW-0175">Coiled coil</keyword>
<feature type="repeat" description="ANK" evidence="4">
    <location>
        <begin position="230"/>
        <end position="262"/>
    </location>
</feature>
<feature type="region of interest" description="Disordered" evidence="6">
    <location>
        <begin position="726"/>
        <end position="747"/>
    </location>
</feature>
<feature type="region of interest" description="Disordered" evidence="6">
    <location>
        <begin position="2969"/>
        <end position="3010"/>
    </location>
</feature>
<feature type="region of interest" description="Disordered" evidence="6">
    <location>
        <begin position="1"/>
        <end position="68"/>
    </location>
</feature>
<feature type="compositionally biased region" description="Low complexity" evidence="6">
    <location>
        <begin position="26"/>
        <end position="39"/>
    </location>
</feature>
<dbReference type="PANTHER" id="PTHR23206:SF8">
    <property type="entry name" value="ANKYRIN REPEAT AND KH DOMAIN-CONTAINING 1"/>
    <property type="match status" value="1"/>
</dbReference>
<feature type="repeat" description="ANK" evidence="4">
    <location>
        <begin position="559"/>
        <end position="591"/>
    </location>
</feature>
<dbReference type="GO" id="GO:0010468">
    <property type="term" value="P:regulation of gene expression"/>
    <property type="evidence" value="ECO:0007669"/>
    <property type="project" value="UniProtKB-ARBA"/>
</dbReference>
<feature type="repeat" description="ANK" evidence="4">
    <location>
        <begin position="1723"/>
        <end position="1755"/>
    </location>
</feature>
<dbReference type="InterPro" id="IPR051631">
    <property type="entry name" value="Ankyrin-KH/SAM_domain"/>
</dbReference>
<dbReference type="GO" id="GO:0045087">
    <property type="term" value="P:innate immune response"/>
    <property type="evidence" value="ECO:0007669"/>
    <property type="project" value="TreeGrafter"/>
</dbReference>
<feature type="repeat" description="ANK" evidence="4">
    <location>
        <begin position="593"/>
        <end position="619"/>
    </location>
</feature>
<dbReference type="PROSITE" id="PS50088">
    <property type="entry name" value="ANK_REPEAT"/>
    <property type="match status" value="21"/>
</dbReference>
<dbReference type="Proteomes" id="UP000502823">
    <property type="component" value="Unassembled WGS sequence"/>
</dbReference>
<dbReference type="SUPFAM" id="SSF48403">
    <property type="entry name" value="Ankyrin repeat"/>
    <property type="match status" value="3"/>
</dbReference>
<dbReference type="SMART" id="SM00322">
    <property type="entry name" value="KH"/>
    <property type="match status" value="1"/>
</dbReference>
<evidence type="ECO:0000256" key="5">
    <source>
        <dbReference type="PROSITE-ProRule" id="PRU00117"/>
    </source>
</evidence>
<feature type="compositionally biased region" description="Low complexity" evidence="6">
    <location>
        <begin position="1351"/>
        <end position="1377"/>
    </location>
</feature>
<feature type="compositionally biased region" description="Polar residues" evidence="6">
    <location>
        <begin position="1003"/>
        <end position="1017"/>
    </location>
</feature>
<feature type="compositionally biased region" description="Polar residues" evidence="6">
    <location>
        <begin position="1933"/>
        <end position="1943"/>
    </location>
</feature>
<feature type="region of interest" description="Disordered" evidence="6">
    <location>
        <begin position="954"/>
        <end position="1027"/>
    </location>
</feature>
<dbReference type="GO" id="GO:0005737">
    <property type="term" value="C:cytoplasm"/>
    <property type="evidence" value="ECO:0007669"/>
    <property type="project" value="TreeGrafter"/>
</dbReference>
<dbReference type="EMBL" id="BLKM01001271">
    <property type="protein sequence ID" value="GFG39888.1"/>
    <property type="molecule type" value="Genomic_DNA"/>
</dbReference>
<evidence type="ECO:0000256" key="4">
    <source>
        <dbReference type="PROSITE-ProRule" id="PRU00023"/>
    </source>
</evidence>
<feature type="repeat" description="ANK" evidence="4">
    <location>
        <begin position="463"/>
        <end position="495"/>
    </location>
</feature>
<organism evidence="8 9">
    <name type="scientific">Coptotermes formosanus</name>
    <name type="common">Formosan subterranean termite</name>
    <dbReference type="NCBI Taxonomy" id="36987"/>
    <lineage>
        <taxon>Eukaryota</taxon>
        <taxon>Metazoa</taxon>
        <taxon>Ecdysozoa</taxon>
        <taxon>Arthropoda</taxon>
        <taxon>Hexapoda</taxon>
        <taxon>Insecta</taxon>
        <taxon>Pterygota</taxon>
        <taxon>Neoptera</taxon>
        <taxon>Polyneoptera</taxon>
        <taxon>Dictyoptera</taxon>
        <taxon>Blattodea</taxon>
        <taxon>Blattoidea</taxon>
        <taxon>Termitoidae</taxon>
        <taxon>Rhinotermitidae</taxon>
        <taxon>Coptotermes</taxon>
    </lineage>
</organism>
<evidence type="ECO:0000256" key="1">
    <source>
        <dbReference type="ARBA" id="ARBA00022737"/>
    </source>
</evidence>
<dbReference type="Pfam" id="PF00013">
    <property type="entry name" value="KH_1"/>
    <property type="match status" value="1"/>
</dbReference>
<keyword evidence="2 4" id="KW-0040">ANK repeat</keyword>
<feature type="region of interest" description="Disordered" evidence="6">
    <location>
        <begin position="1837"/>
        <end position="2043"/>
    </location>
</feature>
<dbReference type="InterPro" id="IPR002110">
    <property type="entry name" value="Ankyrin_rpt"/>
</dbReference>
<feature type="region of interest" description="Disordered" evidence="6">
    <location>
        <begin position="780"/>
        <end position="807"/>
    </location>
</feature>
<feature type="region of interest" description="Disordered" evidence="6">
    <location>
        <begin position="2699"/>
        <end position="2845"/>
    </location>
</feature>
<dbReference type="InterPro" id="IPR004087">
    <property type="entry name" value="KH_dom"/>
</dbReference>
<accession>A0A6L2QAB8</accession>
<dbReference type="Gene3D" id="3.30.1370.10">
    <property type="entry name" value="K Homology domain, type 1"/>
    <property type="match status" value="1"/>
</dbReference>